<evidence type="ECO:0000313" key="3">
    <source>
        <dbReference type="Proteomes" id="UP000008743"/>
    </source>
</evidence>
<dbReference type="FunCoup" id="A0A0D2UP42">
    <property type="interactions" value="267"/>
</dbReference>
<dbReference type="EMBL" id="KE346372">
    <property type="protein sequence ID" value="KJE96756.1"/>
    <property type="molecule type" value="Genomic_DNA"/>
</dbReference>
<evidence type="ECO:0000259" key="1">
    <source>
        <dbReference type="PROSITE" id="PS50206"/>
    </source>
</evidence>
<dbReference type="PANTHER" id="PTHR44086">
    <property type="entry name" value="THIOSULFATE SULFURTRANSFERASE RDL2, MITOCHONDRIAL-RELATED"/>
    <property type="match status" value="1"/>
</dbReference>
<dbReference type="SMART" id="SM00450">
    <property type="entry name" value="RHOD"/>
    <property type="match status" value="1"/>
</dbReference>
<keyword evidence="3" id="KW-1185">Reference proteome</keyword>
<dbReference type="PANTHER" id="PTHR44086:SF13">
    <property type="entry name" value="THIOSULFATE SULFURTRANSFERASE PSPE"/>
    <property type="match status" value="1"/>
</dbReference>
<dbReference type="InterPro" id="IPR001763">
    <property type="entry name" value="Rhodanese-like_dom"/>
</dbReference>
<name>A0A0D2UP42_CAPO3</name>
<organism evidence="2 3">
    <name type="scientific">Capsaspora owczarzaki (strain ATCC 30864)</name>
    <dbReference type="NCBI Taxonomy" id="595528"/>
    <lineage>
        <taxon>Eukaryota</taxon>
        <taxon>Filasterea</taxon>
        <taxon>Capsaspora</taxon>
    </lineage>
</organism>
<reference evidence="3" key="1">
    <citation type="submission" date="2011-02" db="EMBL/GenBank/DDBJ databases">
        <title>The Genome Sequence of Capsaspora owczarzaki ATCC 30864.</title>
        <authorList>
            <person name="Russ C."/>
            <person name="Cuomo C."/>
            <person name="Burger G."/>
            <person name="Gray M.W."/>
            <person name="Holland P.W.H."/>
            <person name="King N."/>
            <person name="Lang F.B.F."/>
            <person name="Roger A.J."/>
            <person name="Ruiz-Trillo I."/>
            <person name="Young S.K."/>
            <person name="Zeng Q."/>
            <person name="Gargeya S."/>
            <person name="Alvarado L."/>
            <person name="Berlin A."/>
            <person name="Chapman S.B."/>
            <person name="Chen Z."/>
            <person name="Freedman E."/>
            <person name="Gellesch M."/>
            <person name="Goldberg J."/>
            <person name="Griggs A."/>
            <person name="Gujja S."/>
            <person name="Heilman E."/>
            <person name="Heiman D."/>
            <person name="Howarth C."/>
            <person name="Mehta T."/>
            <person name="Neiman D."/>
            <person name="Pearson M."/>
            <person name="Roberts A."/>
            <person name="Saif S."/>
            <person name="Shea T."/>
            <person name="Shenoy N."/>
            <person name="Sisk P."/>
            <person name="Stolte C."/>
            <person name="Sykes S."/>
            <person name="White J."/>
            <person name="Yandava C."/>
            <person name="Haas B."/>
            <person name="Nusbaum C."/>
            <person name="Birren B."/>
        </authorList>
    </citation>
    <scope>NUCLEOTIDE SEQUENCE</scope>
    <source>
        <strain evidence="3">ATCC 30864</strain>
    </source>
</reference>
<dbReference type="eggNOG" id="ENOG502RVFU">
    <property type="taxonomic scope" value="Eukaryota"/>
</dbReference>
<dbReference type="PROSITE" id="PS50206">
    <property type="entry name" value="RHODANESE_3"/>
    <property type="match status" value="1"/>
</dbReference>
<feature type="domain" description="Rhodanese" evidence="1">
    <location>
        <begin position="57"/>
        <end position="147"/>
    </location>
</feature>
<dbReference type="AlphaFoldDB" id="A0A0D2UP42"/>
<dbReference type="InterPro" id="IPR036873">
    <property type="entry name" value="Rhodanese-like_dom_sf"/>
</dbReference>
<dbReference type="InParanoid" id="A0A0D2UP42"/>
<evidence type="ECO:0000313" key="2">
    <source>
        <dbReference type="EMBL" id="KJE96756.1"/>
    </source>
</evidence>
<dbReference type="Gene3D" id="3.40.250.10">
    <property type="entry name" value="Rhodanese-like domain"/>
    <property type="match status" value="1"/>
</dbReference>
<accession>A0A0D2UP42</accession>
<sequence length="152" mass="16067">MLRFTAPKLASTISLALRRGYPAGAQFIAQVNAAKSKVKEVTIDQFNADQKKAIAAGAKPSLLIDVREDAEWTASRIPGAIHLGKGIIERDIEATVPDTKANLVLYCGGGFRSALAAKALQDMGYTSVSSLIGGIGEWRSKGLPLDNSPGNK</sequence>
<dbReference type="GO" id="GO:0004792">
    <property type="term" value="F:thiosulfate-cyanide sulfurtransferase activity"/>
    <property type="evidence" value="ECO:0007669"/>
    <property type="project" value="TreeGrafter"/>
</dbReference>
<dbReference type="Pfam" id="PF00581">
    <property type="entry name" value="Rhodanese"/>
    <property type="match status" value="1"/>
</dbReference>
<gene>
    <name evidence="2" type="ORF">CAOG_007028</name>
</gene>
<dbReference type="SUPFAM" id="SSF52821">
    <property type="entry name" value="Rhodanese/Cell cycle control phosphatase"/>
    <property type="match status" value="1"/>
</dbReference>
<dbReference type="OrthoDB" id="566238at2759"/>
<dbReference type="PhylomeDB" id="A0A0D2UP42"/>
<protein>
    <recommendedName>
        <fullName evidence="1">Rhodanese domain-containing protein</fullName>
    </recommendedName>
</protein>
<dbReference type="Proteomes" id="UP000008743">
    <property type="component" value="Unassembled WGS sequence"/>
</dbReference>
<dbReference type="RefSeq" id="XP_004343752.2">
    <property type="nucleotide sequence ID" value="XM_004343702.2"/>
</dbReference>
<dbReference type="CDD" id="cd00158">
    <property type="entry name" value="RHOD"/>
    <property type="match status" value="1"/>
</dbReference>
<proteinExistence type="predicted"/>
<dbReference type="STRING" id="595528.A0A0D2UP42"/>